<evidence type="ECO:0000313" key="2">
    <source>
        <dbReference type="Proteomes" id="UP000446658"/>
    </source>
</evidence>
<sequence>MLVLTGQGAPVYGILHRSRAMTGQSDFFRLQFRGYAQAEGHEWQPFTGDDAHFHATQNCAWVRVDHPSRSVTFGPRGGITASEAFHGTGLATYLFGLTISWVKGIYPDYTVNPGLITLSSTVTEEERLQRNAFYASRGFNLSGRMQTNAAPCFFRIRSTSS</sequence>
<gene>
    <name evidence="1" type="ORF">GKE73_02625</name>
</gene>
<evidence type="ECO:0000313" key="1">
    <source>
        <dbReference type="EMBL" id="MTD32587.1"/>
    </source>
</evidence>
<dbReference type="EMBL" id="WLYX01000001">
    <property type="protein sequence ID" value="MTD32587.1"/>
    <property type="molecule type" value="Genomic_DNA"/>
</dbReference>
<keyword evidence="2" id="KW-1185">Reference proteome</keyword>
<name>A0A844GCE8_9NEIS</name>
<organism evidence="1 2">
    <name type="scientific">Paludibacterium denitrificans</name>
    <dbReference type="NCBI Taxonomy" id="2675226"/>
    <lineage>
        <taxon>Bacteria</taxon>
        <taxon>Pseudomonadati</taxon>
        <taxon>Pseudomonadota</taxon>
        <taxon>Betaproteobacteria</taxon>
        <taxon>Neisseriales</taxon>
        <taxon>Chromobacteriaceae</taxon>
        <taxon>Paludibacterium</taxon>
    </lineage>
</organism>
<reference evidence="1 2" key="1">
    <citation type="submission" date="2019-11" db="EMBL/GenBank/DDBJ databases">
        <title>Draft genome sequence of Paludibacterium sp. dN18-1.</title>
        <authorList>
            <person name="Im W.-T."/>
        </authorList>
    </citation>
    <scope>NUCLEOTIDE SEQUENCE [LARGE SCALE GENOMIC DNA]</scope>
    <source>
        <strain evidence="2">dN 18-1</strain>
    </source>
</reference>
<protein>
    <recommendedName>
        <fullName evidence="3">Acetyltransferase</fullName>
    </recommendedName>
</protein>
<comment type="caution">
    <text evidence="1">The sequence shown here is derived from an EMBL/GenBank/DDBJ whole genome shotgun (WGS) entry which is preliminary data.</text>
</comment>
<proteinExistence type="predicted"/>
<dbReference type="Proteomes" id="UP000446658">
    <property type="component" value="Unassembled WGS sequence"/>
</dbReference>
<dbReference type="AlphaFoldDB" id="A0A844GCE8"/>
<accession>A0A844GCE8</accession>
<evidence type="ECO:0008006" key="3">
    <source>
        <dbReference type="Google" id="ProtNLM"/>
    </source>
</evidence>